<dbReference type="InterPro" id="IPR026960">
    <property type="entry name" value="RVT-Znf"/>
</dbReference>
<accession>A0A803NTK6</accession>
<sequence>MCRNFLWGEKDNRSRLHMASWNLVCLPRELGGLGFREGPKWNKAALAKYLWAITTKKDVLWVKWVNNLYIKDQEMWSLELKADVSWYWRKILRLRDSFTREAIMKAGTNVNFSIRQAYDYLISKETSFDSKKAVWCKLSRPKHRFIMWQMVHSNLLTRDNLVKKHVSIDSAYCPVCEWDLESHEHLFFECPFSWRVMQNIKKWLGDWLWPNSFQLLLEWIQGKRPRSLLMEIYYATLASAIYGIWINWNLCVFEGKCIAPLYIDRSIKENLKTRLSLIQDRKLSSFERIVLRNAKSL</sequence>
<dbReference type="Pfam" id="PF13966">
    <property type="entry name" value="zf-RVT"/>
    <property type="match status" value="1"/>
</dbReference>
<proteinExistence type="predicted"/>
<dbReference type="EMBL" id="UZAU01000194">
    <property type="status" value="NOT_ANNOTATED_CDS"/>
    <property type="molecule type" value="Genomic_DNA"/>
</dbReference>
<dbReference type="AlphaFoldDB" id="A0A803NTK6"/>
<dbReference type="Proteomes" id="UP000596661">
    <property type="component" value="Chromosome 2"/>
</dbReference>
<evidence type="ECO:0000313" key="2">
    <source>
        <dbReference type="EnsemblPlants" id="cds.evm.model.02.1428"/>
    </source>
</evidence>
<dbReference type="PANTHER" id="PTHR33116">
    <property type="entry name" value="REVERSE TRANSCRIPTASE ZINC-BINDING DOMAIN-CONTAINING PROTEIN-RELATED-RELATED"/>
    <property type="match status" value="1"/>
</dbReference>
<evidence type="ECO:0000313" key="3">
    <source>
        <dbReference type="Proteomes" id="UP000596661"/>
    </source>
</evidence>
<reference evidence="2" key="2">
    <citation type="submission" date="2021-03" db="UniProtKB">
        <authorList>
            <consortium name="EnsemblPlants"/>
        </authorList>
    </citation>
    <scope>IDENTIFICATION</scope>
</reference>
<dbReference type="EnsemblPlants" id="evm.model.02.1428">
    <property type="protein sequence ID" value="cds.evm.model.02.1428"/>
    <property type="gene ID" value="evm.TU.02.1428"/>
</dbReference>
<reference evidence="2" key="1">
    <citation type="submission" date="2018-11" db="EMBL/GenBank/DDBJ databases">
        <authorList>
            <person name="Grassa J C."/>
        </authorList>
    </citation>
    <scope>NUCLEOTIDE SEQUENCE [LARGE SCALE GENOMIC DNA]</scope>
</reference>
<dbReference type="PANTHER" id="PTHR33116:SF78">
    <property type="entry name" value="OS12G0587133 PROTEIN"/>
    <property type="match status" value="1"/>
</dbReference>
<dbReference type="Gramene" id="evm.model.02.1428">
    <property type="protein sequence ID" value="cds.evm.model.02.1428"/>
    <property type="gene ID" value="evm.TU.02.1428"/>
</dbReference>
<feature type="domain" description="Reverse transcriptase zinc-binding" evidence="1">
    <location>
        <begin position="112"/>
        <end position="195"/>
    </location>
</feature>
<name>A0A803NTK6_CANSA</name>
<evidence type="ECO:0000259" key="1">
    <source>
        <dbReference type="Pfam" id="PF13966"/>
    </source>
</evidence>
<protein>
    <recommendedName>
        <fullName evidence="1">Reverse transcriptase zinc-binding domain-containing protein</fullName>
    </recommendedName>
</protein>
<organism evidence="2 3">
    <name type="scientific">Cannabis sativa</name>
    <name type="common">Hemp</name>
    <name type="synonym">Marijuana</name>
    <dbReference type="NCBI Taxonomy" id="3483"/>
    <lineage>
        <taxon>Eukaryota</taxon>
        <taxon>Viridiplantae</taxon>
        <taxon>Streptophyta</taxon>
        <taxon>Embryophyta</taxon>
        <taxon>Tracheophyta</taxon>
        <taxon>Spermatophyta</taxon>
        <taxon>Magnoliopsida</taxon>
        <taxon>eudicotyledons</taxon>
        <taxon>Gunneridae</taxon>
        <taxon>Pentapetalae</taxon>
        <taxon>rosids</taxon>
        <taxon>fabids</taxon>
        <taxon>Rosales</taxon>
        <taxon>Cannabaceae</taxon>
        <taxon>Cannabis</taxon>
    </lineage>
</organism>
<keyword evidence="3" id="KW-1185">Reference proteome</keyword>
<dbReference type="OMA" id="WDLESHE"/>